<dbReference type="EMBL" id="ML978124">
    <property type="protein sequence ID" value="KAF2101063.1"/>
    <property type="molecule type" value="Genomic_DNA"/>
</dbReference>
<name>A0A9P4IKQ5_9PEZI</name>
<keyword evidence="2" id="KW-0285">Flavoprotein</keyword>
<dbReference type="InterPro" id="IPR036188">
    <property type="entry name" value="FAD/NAD-bd_sf"/>
</dbReference>
<dbReference type="OrthoDB" id="2915840at2759"/>
<reference evidence="6" key="1">
    <citation type="journal article" date="2020" name="Stud. Mycol.">
        <title>101 Dothideomycetes genomes: a test case for predicting lifestyles and emergence of pathogens.</title>
        <authorList>
            <person name="Haridas S."/>
            <person name="Albert R."/>
            <person name="Binder M."/>
            <person name="Bloem J."/>
            <person name="Labutti K."/>
            <person name="Salamov A."/>
            <person name="Andreopoulos B."/>
            <person name="Baker S."/>
            <person name="Barry K."/>
            <person name="Bills G."/>
            <person name="Bluhm B."/>
            <person name="Cannon C."/>
            <person name="Castanera R."/>
            <person name="Culley D."/>
            <person name="Daum C."/>
            <person name="Ezra D."/>
            <person name="Gonzalez J."/>
            <person name="Henrissat B."/>
            <person name="Kuo A."/>
            <person name="Liang C."/>
            <person name="Lipzen A."/>
            <person name="Lutzoni F."/>
            <person name="Magnuson J."/>
            <person name="Mondo S."/>
            <person name="Nolan M."/>
            <person name="Ohm R."/>
            <person name="Pangilinan J."/>
            <person name="Park H.-J."/>
            <person name="Ramirez L."/>
            <person name="Alfaro M."/>
            <person name="Sun H."/>
            <person name="Tritt A."/>
            <person name="Yoshinaga Y."/>
            <person name="Zwiers L.-H."/>
            <person name="Turgeon B."/>
            <person name="Goodwin S."/>
            <person name="Spatafora J."/>
            <person name="Crous P."/>
            <person name="Grigoriev I."/>
        </authorList>
    </citation>
    <scope>NUCLEOTIDE SEQUENCE</scope>
    <source>
        <strain evidence="6">CBS 133067</strain>
    </source>
</reference>
<dbReference type="Proteomes" id="UP000799772">
    <property type="component" value="Unassembled WGS sequence"/>
</dbReference>
<accession>A0A9P4IKQ5</accession>
<evidence type="ECO:0000313" key="6">
    <source>
        <dbReference type="EMBL" id="KAF2101063.1"/>
    </source>
</evidence>
<evidence type="ECO:0000256" key="5">
    <source>
        <dbReference type="ARBA" id="ARBA00023002"/>
    </source>
</evidence>
<comment type="similarity">
    <text evidence="1">Belongs to the FMO family.</text>
</comment>
<dbReference type="PIRSF" id="PIRSF000332">
    <property type="entry name" value="FMO"/>
    <property type="match status" value="1"/>
</dbReference>
<dbReference type="Gene3D" id="3.50.50.60">
    <property type="entry name" value="FAD/NAD(P)-binding domain"/>
    <property type="match status" value="2"/>
</dbReference>
<evidence type="ECO:0000313" key="7">
    <source>
        <dbReference type="Proteomes" id="UP000799772"/>
    </source>
</evidence>
<dbReference type="PANTHER" id="PTHR23023">
    <property type="entry name" value="DIMETHYLANILINE MONOOXYGENASE"/>
    <property type="match status" value="1"/>
</dbReference>
<dbReference type="InterPro" id="IPR020946">
    <property type="entry name" value="Flavin_mOase-like"/>
</dbReference>
<evidence type="ECO:0000256" key="3">
    <source>
        <dbReference type="ARBA" id="ARBA00022827"/>
    </source>
</evidence>
<dbReference type="GO" id="GO:0004499">
    <property type="term" value="F:N,N-dimethylaniline monooxygenase activity"/>
    <property type="evidence" value="ECO:0007669"/>
    <property type="project" value="InterPro"/>
</dbReference>
<dbReference type="AlphaFoldDB" id="A0A9P4IKQ5"/>
<dbReference type="InterPro" id="IPR050346">
    <property type="entry name" value="FMO-like"/>
</dbReference>
<evidence type="ECO:0000256" key="2">
    <source>
        <dbReference type="ARBA" id="ARBA00022630"/>
    </source>
</evidence>
<dbReference type="GO" id="GO:0050661">
    <property type="term" value="F:NADP binding"/>
    <property type="evidence" value="ECO:0007669"/>
    <property type="project" value="InterPro"/>
</dbReference>
<sequence length="562" mass="62918">MATEVDVLIIGAGLYGIQAARTYLEIHPNAKLAILEASSYLGGVWSKERVYDSFRTQISIDFAHFSDVPLSVDREDSYNGFVYAGHVTSYNEDYVRSHVYNGTSILDRIKFDSRVQTLRKHNDQWIATVDGTSSTYTAAKVIDASGITSKPVIPKIPGQSNFRGVQIHNKDYAKSDILKDDAIERIAVIGGAKSAADMAYAAAKANKTVYWIIRKSGSGPAAFANPVANGPFKSGDDALLTRLLFPILVSKFVETGIVANFFNGTAFGRRILKAIWQFLESHLKKNAKYDRPDPHHNGFKNLKPDTSLFWQNDSTGVQQSDDFYDTLAERVKIIRDDTAGFEEKALRLVDGQKVEVDAVVYATGWDQAAPPYFETETAAALGLPVPYDSVDEKQQEKWKSLEAEADKAVLKRFPILANPPPYHKKKPKVTPYRLCNCILPVNDSSIVFLGRPVLLNAWRMAEVQSLWATAVLDGKLEVPMDKMEIDVAETVVWCRRRYLTKGQLANWFFWDQVAYTDSLLKELGLKSHLGKGNILTPTYASDLKGLLKEFEQKYYGEKKLEE</sequence>
<gene>
    <name evidence="6" type="ORF">NA57DRAFT_65362</name>
</gene>
<dbReference type="InterPro" id="IPR000960">
    <property type="entry name" value="Flavin_mOase"/>
</dbReference>
<comment type="caution">
    <text evidence="6">The sequence shown here is derived from an EMBL/GenBank/DDBJ whole genome shotgun (WGS) entry which is preliminary data.</text>
</comment>
<dbReference type="PRINTS" id="PR00370">
    <property type="entry name" value="FMOXYGENASE"/>
</dbReference>
<dbReference type="Pfam" id="PF00743">
    <property type="entry name" value="FMO-like"/>
    <property type="match status" value="1"/>
</dbReference>
<dbReference type="SUPFAM" id="SSF51905">
    <property type="entry name" value="FAD/NAD(P)-binding domain"/>
    <property type="match status" value="2"/>
</dbReference>
<dbReference type="GO" id="GO:0050660">
    <property type="term" value="F:flavin adenine dinucleotide binding"/>
    <property type="evidence" value="ECO:0007669"/>
    <property type="project" value="InterPro"/>
</dbReference>
<keyword evidence="7" id="KW-1185">Reference proteome</keyword>
<evidence type="ECO:0000256" key="1">
    <source>
        <dbReference type="ARBA" id="ARBA00009183"/>
    </source>
</evidence>
<proteinExistence type="inferred from homology"/>
<keyword evidence="5" id="KW-0560">Oxidoreductase</keyword>
<keyword evidence="4" id="KW-0521">NADP</keyword>
<keyword evidence="3" id="KW-0274">FAD</keyword>
<organism evidence="6 7">
    <name type="scientific">Rhizodiscina lignyota</name>
    <dbReference type="NCBI Taxonomy" id="1504668"/>
    <lineage>
        <taxon>Eukaryota</taxon>
        <taxon>Fungi</taxon>
        <taxon>Dikarya</taxon>
        <taxon>Ascomycota</taxon>
        <taxon>Pezizomycotina</taxon>
        <taxon>Dothideomycetes</taxon>
        <taxon>Pleosporomycetidae</taxon>
        <taxon>Aulographales</taxon>
        <taxon>Rhizodiscinaceae</taxon>
        <taxon>Rhizodiscina</taxon>
    </lineage>
</organism>
<protein>
    <submittedName>
        <fullName evidence="6">FAD/NAD(P)-binding domain-containing protein</fullName>
    </submittedName>
</protein>
<evidence type="ECO:0000256" key="4">
    <source>
        <dbReference type="ARBA" id="ARBA00022857"/>
    </source>
</evidence>